<comment type="cofactor">
    <cofactor evidence="11 12">
        <name>Zn(2+)</name>
        <dbReference type="ChEBI" id="CHEBI:29105"/>
    </cofactor>
    <text evidence="11 12">Binds 2 Zn(2+) ions per subunit. One is catalytic and the other provides a structural contribution.</text>
</comment>
<feature type="binding site" evidence="11">
    <location>
        <position position="110"/>
    </location>
    <ligand>
        <name>Zn(2+)</name>
        <dbReference type="ChEBI" id="CHEBI:29105"/>
        <label>1</label>
        <note>catalytic</note>
    </ligand>
</feature>
<dbReference type="Pfam" id="PF01116">
    <property type="entry name" value="F_bP_aldolase"/>
    <property type="match status" value="1"/>
</dbReference>
<dbReference type="CDD" id="cd00946">
    <property type="entry name" value="FBP_aldolase_IIA"/>
    <property type="match status" value="1"/>
</dbReference>
<evidence type="ECO:0000256" key="10">
    <source>
        <dbReference type="PIRSR" id="PIRSR001359-2"/>
    </source>
</evidence>
<keyword evidence="6 11" id="KW-0862">Zinc</keyword>
<evidence type="ECO:0000256" key="1">
    <source>
        <dbReference type="ARBA" id="ARBA00000441"/>
    </source>
</evidence>
<evidence type="ECO:0000256" key="8">
    <source>
        <dbReference type="ARBA" id="ARBA00023239"/>
    </source>
</evidence>
<protein>
    <recommendedName>
        <fullName evidence="4 12">Fructose-bisphosphate aldolase</fullName>
        <shortName evidence="12">FBP aldolase</shortName>
        <ecNumber evidence="4 12">4.1.2.13</ecNumber>
    </recommendedName>
</protein>
<gene>
    <name evidence="13" type="ORF">D9V69_02250</name>
</gene>
<comment type="pathway">
    <text evidence="2 12">Carbohydrate degradation; glycolysis; D-glyceraldehyde 3-phosphate and glycerone phosphate from D-glucose: step 4/4.</text>
</comment>
<keyword evidence="8 12" id="KW-0456">Lyase</keyword>
<dbReference type="SUPFAM" id="SSF51569">
    <property type="entry name" value="Aldolase"/>
    <property type="match status" value="1"/>
</dbReference>
<proteinExistence type="inferred from homology"/>
<dbReference type="PROSITE" id="PS00602">
    <property type="entry name" value="ALDOLASE_CLASS_II_1"/>
    <property type="match status" value="1"/>
</dbReference>
<dbReference type="EC" id="4.1.2.13" evidence="4 12"/>
<dbReference type="GO" id="GO:0008270">
    <property type="term" value="F:zinc ion binding"/>
    <property type="evidence" value="ECO:0007669"/>
    <property type="project" value="UniProtKB-UniRule"/>
</dbReference>
<evidence type="ECO:0000256" key="5">
    <source>
        <dbReference type="ARBA" id="ARBA00022723"/>
    </source>
</evidence>
<dbReference type="RefSeq" id="WP_158356706.1">
    <property type="nucleotide sequence ID" value="NZ_CP034873.1"/>
</dbReference>
<dbReference type="EMBL" id="CP034873">
    <property type="protein sequence ID" value="QCI21736.1"/>
    <property type="molecule type" value="Genomic_DNA"/>
</dbReference>
<name>A0A4D6XW63_9GAMM</name>
<dbReference type="PIRSF" id="PIRSF001359">
    <property type="entry name" value="F_bP_aldolase_II"/>
    <property type="match status" value="1"/>
</dbReference>
<dbReference type="NCBIfam" id="TIGR01520">
    <property type="entry name" value="FruBisAldo_II_A"/>
    <property type="match status" value="1"/>
</dbReference>
<evidence type="ECO:0000256" key="4">
    <source>
        <dbReference type="ARBA" id="ARBA00013068"/>
    </source>
</evidence>
<comment type="catalytic activity">
    <reaction evidence="1 12">
        <text>beta-D-fructose 1,6-bisphosphate = D-glyceraldehyde 3-phosphate + dihydroxyacetone phosphate</text>
        <dbReference type="Rhea" id="RHEA:14729"/>
        <dbReference type="ChEBI" id="CHEBI:32966"/>
        <dbReference type="ChEBI" id="CHEBI:57642"/>
        <dbReference type="ChEBI" id="CHEBI:59776"/>
        <dbReference type="EC" id="4.1.2.13"/>
    </reaction>
</comment>
<accession>A0A4D6XW63</accession>
<dbReference type="PANTHER" id="PTHR30559">
    <property type="entry name" value="FRUCTOSE-BISPHOSPHATE ALDOLASE CLASS 2"/>
    <property type="match status" value="1"/>
</dbReference>
<evidence type="ECO:0000256" key="12">
    <source>
        <dbReference type="RuleBase" id="RU366023"/>
    </source>
</evidence>
<dbReference type="FunFam" id="3.20.20.70:FF:000013">
    <property type="entry name" value="Class II fructose-bisphosphate aldolase"/>
    <property type="match status" value="1"/>
</dbReference>
<reference evidence="13 14" key="1">
    <citation type="submission" date="2018-12" db="EMBL/GenBank/DDBJ databases">
        <authorList>
            <person name="Chong R.A."/>
        </authorList>
    </citation>
    <scope>NUCLEOTIDE SEQUENCE [LARGE SCALE GENOMIC DNA]</scope>
    <source>
        <strain evidence="13 14">Hta</strain>
    </source>
</reference>
<feature type="binding site" evidence="11">
    <location>
        <position position="144"/>
    </location>
    <ligand>
        <name>Zn(2+)</name>
        <dbReference type="ChEBI" id="CHEBI:29105"/>
        <label>2</label>
    </ligand>
</feature>
<feature type="binding site" evidence="10">
    <location>
        <begin position="265"/>
        <end position="267"/>
    </location>
    <ligand>
        <name>dihydroxyacetone phosphate</name>
        <dbReference type="ChEBI" id="CHEBI:57642"/>
    </ligand>
</feature>
<evidence type="ECO:0000256" key="9">
    <source>
        <dbReference type="PIRSR" id="PIRSR001359-1"/>
    </source>
</evidence>
<dbReference type="InterPro" id="IPR013785">
    <property type="entry name" value="Aldolase_TIM"/>
</dbReference>
<dbReference type="OrthoDB" id="9803995at2"/>
<feature type="active site" description="Proton donor" evidence="9">
    <location>
        <position position="109"/>
    </location>
</feature>
<evidence type="ECO:0000313" key="14">
    <source>
        <dbReference type="Proteomes" id="UP000298773"/>
    </source>
</evidence>
<evidence type="ECO:0000256" key="3">
    <source>
        <dbReference type="ARBA" id="ARBA00005812"/>
    </source>
</evidence>
<keyword evidence="5 11" id="KW-0479">Metal-binding</keyword>
<dbReference type="NCBIfam" id="NF006628">
    <property type="entry name" value="PRK09197.1"/>
    <property type="match status" value="1"/>
</dbReference>
<evidence type="ECO:0000313" key="13">
    <source>
        <dbReference type="EMBL" id="QCI21736.1"/>
    </source>
</evidence>
<dbReference type="InterPro" id="IPR006411">
    <property type="entry name" value="Fruct_bisP_bact"/>
</dbReference>
<reference evidence="13 14" key="2">
    <citation type="submission" date="2019-05" db="EMBL/GenBank/DDBJ databases">
        <title>Genome evolution of the obligate endosymbiont Buchnera aphidicola.</title>
        <authorList>
            <person name="Moran N.A."/>
        </authorList>
    </citation>
    <scope>NUCLEOTIDE SEQUENCE [LARGE SCALE GENOMIC DNA]</scope>
    <source>
        <strain evidence="13 14">Hta</strain>
    </source>
</reference>
<dbReference type="InterPro" id="IPR000771">
    <property type="entry name" value="FBA_II"/>
</dbReference>
<comment type="similarity">
    <text evidence="3 12">Belongs to the class II fructose-bisphosphate aldolase family.</text>
</comment>
<evidence type="ECO:0000256" key="11">
    <source>
        <dbReference type="PIRSR" id="PIRSR001359-3"/>
    </source>
</evidence>
<dbReference type="PANTHER" id="PTHR30559:SF0">
    <property type="entry name" value="FRUCTOSE-BISPHOSPHATE ALDOLASE"/>
    <property type="match status" value="1"/>
</dbReference>
<dbReference type="GO" id="GO:0005829">
    <property type="term" value="C:cytosol"/>
    <property type="evidence" value="ECO:0007669"/>
    <property type="project" value="TreeGrafter"/>
</dbReference>
<feature type="binding site" evidence="11">
    <location>
        <position position="174"/>
    </location>
    <ligand>
        <name>Zn(2+)</name>
        <dbReference type="ChEBI" id="CHEBI:29105"/>
        <label>2</label>
    </ligand>
</feature>
<dbReference type="Gene3D" id="3.20.20.70">
    <property type="entry name" value="Aldolase class I"/>
    <property type="match status" value="1"/>
</dbReference>
<feature type="binding site" evidence="11">
    <location>
        <position position="264"/>
    </location>
    <ligand>
        <name>Zn(2+)</name>
        <dbReference type="ChEBI" id="CHEBI:29105"/>
        <label>1</label>
        <note>catalytic</note>
    </ligand>
</feature>
<evidence type="ECO:0000256" key="7">
    <source>
        <dbReference type="ARBA" id="ARBA00023152"/>
    </source>
</evidence>
<keyword evidence="7 12" id="KW-0324">Glycolysis</keyword>
<dbReference type="NCBIfam" id="TIGR00167">
    <property type="entry name" value="cbbA"/>
    <property type="match status" value="1"/>
</dbReference>
<dbReference type="GO" id="GO:0006096">
    <property type="term" value="P:glycolytic process"/>
    <property type="evidence" value="ECO:0007669"/>
    <property type="project" value="UniProtKB-UniPathway"/>
</dbReference>
<dbReference type="GO" id="GO:0006094">
    <property type="term" value="P:gluconeogenesis"/>
    <property type="evidence" value="ECO:0007669"/>
    <property type="project" value="TreeGrafter"/>
</dbReference>
<organism evidence="13 14">
    <name type="scientific">Buchnera aphidicola</name>
    <name type="common">Hyadaphis tataricae</name>
    <dbReference type="NCBI Taxonomy" id="1241859"/>
    <lineage>
        <taxon>Bacteria</taxon>
        <taxon>Pseudomonadati</taxon>
        <taxon>Pseudomonadota</taxon>
        <taxon>Gammaproteobacteria</taxon>
        <taxon>Enterobacterales</taxon>
        <taxon>Erwiniaceae</taxon>
        <taxon>Buchnera</taxon>
    </lineage>
</organism>
<feature type="binding site" evidence="10">
    <location>
        <begin position="286"/>
        <end position="289"/>
    </location>
    <ligand>
        <name>dihydroxyacetone phosphate</name>
        <dbReference type="ChEBI" id="CHEBI:57642"/>
    </ligand>
</feature>
<dbReference type="GO" id="GO:0004332">
    <property type="term" value="F:fructose-bisphosphate aldolase activity"/>
    <property type="evidence" value="ECO:0007669"/>
    <property type="project" value="UniProtKB-EC"/>
</dbReference>
<comment type="function">
    <text evidence="12">Catalyzes the aldol condensation of dihydroxyacetone phosphate (DHAP or glycerone-phosphate) with glyceraldehyde 3-phosphate (G3P) to form fructose 1,6-bisphosphate (FBP) in gluconeogenesis and the reverse reaction in glycolysis.</text>
</comment>
<evidence type="ECO:0000256" key="2">
    <source>
        <dbReference type="ARBA" id="ARBA00004714"/>
    </source>
</evidence>
<feature type="binding site" evidence="10">
    <location>
        <position position="227"/>
    </location>
    <ligand>
        <name>dihydroxyacetone phosphate</name>
        <dbReference type="ChEBI" id="CHEBI:57642"/>
    </ligand>
</feature>
<dbReference type="AlphaFoldDB" id="A0A4D6XW63"/>
<dbReference type="PROSITE" id="PS00806">
    <property type="entry name" value="ALDOLASE_CLASS_II_2"/>
    <property type="match status" value="1"/>
</dbReference>
<dbReference type="Proteomes" id="UP000298773">
    <property type="component" value="Chromosome"/>
</dbReference>
<dbReference type="UniPathway" id="UPA00109">
    <property type="reaction ID" value="UER00183"/>
</dbReference>
<evidence type="ECO:0000256" key="6">
    <source>
        <dbReference type="ARBA" id="ARBA00022833"/>
    </source>
</evidence>
<feature type="binding site" evidence="11">
    <location>
        <position position="226"/>
    </location>
    <ligand>
        <name>Zn(2+)</name>
        <dbReference type="ChEBI" id="CHEBI:29105"/>
        <label>1</label>
        <note>catalytic</note>
    </ligand>
</feature>
<sequence>MKILDLIKPGVVNGNEARIIFELAKKKKFAIPAVNCIGTDSINAVLETAARVQSPVIIQFSHGGASFIAGYEKRFLSHQEQAITGAISGAKHVHLIAKYYKIPVILHTDHCAKDILSWVDGLLKVGKRYYQDHNKPLFTSHMLDFSKEHLKENIAICSKYLNKMQKMNMMLEIELGCTGGEEDGVNNTEIDRNLLYTTPEDVNYAYEKLQKISKNFTIAAAFGNVHGVYKTGNVHLQPIILKNSQQYVSQKHNLKKNPLNLVFHGGSGSNLNEIKESIQYGIVKMNIDTDMQWATWNGILTFYKKNKKFLQTQIGNNIDRYQPNKKYYDPRSWIRHAQKSMSIRLEKSFKELNSFNVL</sequence>